<proteinExistence type="predicted"/>
<sequence>MEKFEIDIKWGSYFFIANLTIWIIIVLLMCLINIYSLVYLSDFLIPLFIVQLIYFTVKAIRENNKYHLNKGFRKIFIFVRLLVFYYLLAMFSNTTTNELSSSTFFLFLPYRKKDISELVEDDSNRDDEITLKEFIIRLKRKFSRA</sequence>
<evidence type="ECO:0000256" key="1">
    <source>
        <dbReference type="SAM" id="Phobius"/>
    </source>
</evidence>
<accession>A0ABZ2UH47</accession>
<evidence type="ECO:0008006" key="4">
    <source>
        <dbReference type="Google" id="ProtNLM"/>
    </source>
</evidence>
<keyword evidence="1" id="KW-0812">Transmembrane</keyword>
<organism evidence="2 3">
    <name type="scientific">Flavobacterium soyae</name>
    <dbReference type="NCBI Taxonomy" id="2903098"/>
    <lineage>
        <taxon>Bacteria</taxon>
        <taxon>Pseudomonadati</taxon>
        <taxon>Bacteroidota</taxon>
        <taxon>Flavobacteriia</taxon>
        <taxon>Flavobacteriales</taxon>
        <taxon>Flavobacteriaceae</taxon>
        <taxon>Flavobacterium</taxon>
    </lineage>
</organism>
<feature type="transmembrane region" description="Helical" evidence="1">
    <location>
        <begin position="12"/>
        <end position="37"/>
    </location>
</feature>
<keyword evidence="3" id="KW-1185">Reference proteome</keyword>
<name>A0ABZ2UH47_9FLAO</name>
<dbReference type="PROSITE" id="PS00018">
    <property type="entry name" value="EF_HAND_1"/>
    <property type="match status" value="1"/>
</dbReference>
<protein>
    <recommendedName>
        <fullName evidence="4">EF-hand domain-containing protein</fullName>
    </recommendedName>
</protein>
<dbReference type="EMBL" id="CP150845">
    <property type="protein sequence ID" value="WYZ20702.1"/>
    <property type="molecule type" value="Genomic_DNA"/>
</dbReference>
<evidence type="ECO:0000313" key="2">
    <source>
        <dbReference type="EMBL" id="WYZ20702.1"/>
    </source>
</evidence>
<feature type="transmembrane region" description="Helical" evidence="1">
    <location>
        <begin position="43"/>
        <end position="60"/>
    </location>
</feature>
<keyword evidence="1" id="KW-0472">Membrane</keyword>
<dbReference type="Proteomes" id="UP001623852">
    <property type="component" value="Chromosome"/>
</dbReference>
<gene>
    <name evidence="2" type="ORF">AABD74_04380</name>
</gene>
<dbReference type="RefSeq" id="WP_406844788.1">
    <property type="nucleotide sequence ID" value="NZ_CP150845.1"/>
</dbReference>
<reference evidence="2 3" key="1">
    <citation type="submission" date="2024-03" db="EMBL/GenBank/DDBJ databases">
        <title>Flavobacterium soyae.</title>
        <authorList>
            <person name="Zheng W."/>
        </authorList>
    </citation>
    <scope>NUCLEOTIDE SEQUENCE [LARGE SCALE GENOMIC DNA]</scope>
    <source>
        <strain evidence="2 3">55</strain>
    </source>
</reference>
<keyword evidence="1" id="KW-1133">Transmembrane helix</keyword>
<dbReference type="InterPro" id="IPR018247">
    <property type="entry name" value="EF_Hand_1_Ca_BS"/>
</dbReference>
<evidence type="ECO:0000313" key="3">
    <source>
        <dbReference type="Proteomes" id="UP001623852"/>
    </source>
</evidence>
<feature type="transmembrane region" description="Helical" evidence="1">
    <location>
        <begin position="72"/>
        <end position="91"/>
    </location>
</feature>